<evidence type="ECO:0000313" key="4">
    <source>
        <dbReference type="EMBL" id="PVE04751.1"/>
    </source>
</evidence>
<sequence>MSLPSRRRWSATPAAVAVVLLGAALVGTPAQADPSRPQPAAQANGSQPAAQANGSQPAAEANGPQPAAEANRPQPAAQADRPQAAQDGPVLKFHVVRNEVGLPQPAESDPPQISWGVPGDPDGGTAKDVVVKIDVSGISAFTDILGSGCPGDVCAWPVGDIAPDGYEGGLIEMRAKPGAALGTTGTARVYATSSNAKVIDTTVKVTVGAVNLVVSRLPQTDTAEPGSTLDAPITVANTGSLTAQGVELRIGTSHELGFAQRFSNCVYGTTDLPSGNGRTLPEAVCRISTPVEPGKRYRLSTSVGFDVKKTALFEFVDYRVTPLAATVPTSAKSGNGSGPELALVPDGAAPPSESLTEWWRWIVNAVNTADLDVTGDTVTADPGDTVTLAAKIRNDGPASVDLITTDGQISLLVNIPKGTRAVKVPERCRLWNGDGTGEPDPDAPAYLCWIGSPFPVGKVATLPFVLKVDEDAPATTRGVVRHMSEWGAELTFDTNKANNQAFFTVNVTDAAGTGGSTGGSAGGSGGNQPQTQTTTTYPNATAGTTGGGTGALAQTGSSGTSAIAWASAAVLAAGGALVVITRRRGTRTAA</sequence>
<name>A0A2T7SPJ1_9ACTN</name>
<feature type="compositionally biased region" description="Polar residues" evidence="1">
    <location>
        <begin position="41"/>
        <end position="56"/>
    </location>
</feature>
<dbReference type="RefSeq" id="WP_030350795.1">
    <property type="nucleotide sequence ID" value="NZ_AZSP01000382.1"/>
</dbReference>
<evidence type="ECO:0008006" key="6">
    <source>
        <dbReference type="Google" id="ProtNLM"/>
    </source>
</evidence>
<dbReference type="EMBL" id="AZSP01000382">
    <property type="protein sequence ID" value="PVE04751.1"/>
    <property type="molecule type" value="Genomic_DNA"/>
</dbReference>
<feature type="region of interest" description="Disordered" evidence="1">
    <location>
        <begin position="514"/>
        <end position="543"/>
    </location>
</feature>
<feature type="compositionally biased region" description="Low complexity" evidence="1">
    <location>
        <begin position="527"/>
        <end position="543"/>
    </location>
</feature>
<protein>
    <recommendedName>
        <fullName evidence="6">Gram-positive cocci surface proteins LPxTG domain-containing protein</fullName>
    </recommendedName>
</protein>
<reference evidence="4 5" key="1">
    <citation type="submission" date="2013-12" db="EMBL/GenBank/DDBJ databases">
        <title>Annotated genome of Streptomyces scopuliridis.</title>
        <authorList>
            <person name="Olson J.B."/>
        </authorList>
    </citation>
    <scope>NUCLEOTIDE SEQUENCE [LARGE SCALE GENOMIC DNA]</scope>
    <source>
        <strain evidence="4 5">RB72</strain>
    </source>
</reference>
<keyword evidence="2" id="KW-1133">Transmembrane helix</keyword>
<feature type="compositionally biased region" description="Gly residues" evidence="1">
    <location>
        <begin position="514"/>
        <end position="526"/>
    </location>
</feature>
<dbReference type="NCBIfam" id="TIGR01167">
    <property type="entry name" value="LPXTG_anchor"/>
    <property type="match status" value="1"/>
</dbReference>
<evidence type="ECO:0000313" key="5">
    <source>
        <dbReference type="Proteomes" id="UP000245992"/>
    </source>
</evidence>
<feature type="compositionally biased region" description="Low complexity" evidence="1">
    <location>
        <begin position="72"/>
        <end position="84"/>
    </location>
</feature>
<feature type="transmembrane region" description="Helical" evidence="2">
    <location>
        <begin position="562"/>
        <end position="580"/>
    </location>
</feature>
<comment type="caution">
    <text evidence="4">The sequence shown here is derived from an EMBL/GenBank/DDBJ whole genome shotgun (WGS) entry which is preliminary data.</text>
</comment>
<feature type="signal peptide" evidence="3">
    <location>
        <begin position="1"/>
        <end position="32"/>
    </location>
</feature>
<organism evidence="4 5">
    <name type="scientific">Streptomyces scopuliridis RB72</name>
    <dbReference type="NCBI Taxonomy" id="1440053"/>
    <lineage>
        <taxon>Bacteria</taxon>
        <taxon>Bacillati</taxon>
        <taxon>Actinomycetota</taxon>
        <taxon>Actinomycetes</taxon>
        <taxon>Kitasatosporales</taxon>
        <taxon>Streptomycetaceae</taxon>
        <taxon>Streptomyces</taxon>
    </lineage>
</organism>
<keyword evidence="5" id="KW-1185">Reference proteome</keyword>
<dbReference type="OrthoDB" id="3967140at2"/>
<evidence type="ECO:0000256" key="2">
    <source>
        <dbReference type="SAM" id="Phobius"/>
    </source>
</evidence>
<dbReference type="GO" id="GO:0043565">
    <property type="term" value="F:sequence-specific DNA binding"/>
    <property type="evidence" value="ECO:0007669"/>
    <property type="project" value="TreeGrafter"/>
</dbReference>
<dbReference type="AlphaFoldDB" id="A0A2T7SPJ1"/>
<dbReference type="Proteomes" id="UP000245992">
    <property type="component" value="Unassembled WGS sequence"/>
</dbReference>
<dbReference type="GO" id="GO:0010468">
    <property type="term" value="P:regulation of gene expression"/>
    <property type="evidence" value="ECO:0007669"/>
    <property type="project" value="TreeGrafter"/>
</dbReference>
<keyword evidence="2" id="KW-0472">Membrane</keyword>
<feature type="region of interest" description="Disordered" evidence="1">
    <location>
        <begin position="29"/>
        <end position="84"/>
    </location>
</feature>
<keyword evidence="3" id="KW-0732">Signal</keyword>
<evidence type="ECO:0000256" key="1">
    <source>
        <dbReference type="SAM" id="MobiDB-lite"/>
    </source>
</evidence>
<gene>
    <name evidence="4" type="ORF">Y717_09750</name>
</gene>
<dbReference type="InterPro" id="IPR006311">
    <property type="entry name" value="TAT_signal"/>
</dbReference>
<keyword evidence="2" id="KW-0812">Transmembrane</keyword>
<feature type="chain" id="PRO_5015688019" description="Gram-positive cocci surface proteins LPxTG domain-containing protein" evidence="3">
    <location>
        <begin position="33"/>
        <end position="590"/>
    </location>
</feature>
<dbReference type="PANTHER" id="PTHR14312:SF1">
    <property type="entry name" value="BASIC-LEUCINE ZIPPER TRANSCRIPTION FACTOR A"/>
    <property type="match status" value="1"/>
</dbReference>
<dbReference type="PANTHER" id="PTHR14312">
    <property type="entry name" value="CREB/ATF BZIP TRANSCRIPTION FACTOR"/>
    <property type="match status" value="1"/>
</dbReference>
<proteinExistence type="predicted"/>
<dbReference type="PROSITE" id="PS51318">
    <property type="entry name" value="TAT"/>
    <property type="match status" value="1"/>
</dbReference>
<evidence type="ECO:0000256" key="3">
    <source>
        <dbReference type="SAM" id="SignalP"/>
    </source>
</evidence>
<accession>A0A2T7SPJ1</accession>